<evidence type="ECO:0000256" key="2">
    <source>
        <dbReference type="ARBA" id="ARBA00022741"/>
    </source>
</evidence>
<keyword evidence="3" id="KW-0067">ATP-binding</keyword>
<evidence type="ECO:0000313" key="6">
    <source>
        <dbReference type="Proteomes" id="UP000002272"/>
    </source>
</evidence>
<dbReference type="InterPro" id="IPR055237">
    <property type="entry name" value="Cdc6_lid"/>
</dbReference>
<dbReference type="InterPro" id="IPR041664">
    <property type="entry name" value="AAA_16"/>
</dbReference>
<evidence type="ECO:0000256" key="1">
    <source>
        <dbReference type="ARBA" id="ARBA00022705"/>
    </source>
</evidence>
<dbReference type="Gene3D" id="3.40.50.300">
    <property type="entry name" value="P-loop containing nucleotide triphosphate hydrolases"/>
    <property type="match status" value="1"/>
</dbReference>
<protein>
    <recommendedName>
        <fullName evidence="4">AAA+ ATPase domain-containing protein</fullName>
    </recommendedName>
</protein>
<dbReference type="GO" id="GO:0006260">
    <property type="term" value="P:DNA replication"/>
    <property type="evidence" value="ECO:0007669"/>
    <property type="project" value="UniProtKB-KW"/>
</dbReference>
<accession>A0ZYM9</accession>
<dbReference type="PANTHER" id="PTHR10763">
    <property type="entry name" value="CELL DIVISION CONTROL PROTEIN 6-RELATED"/>
    <property type="match status" value="1"/>
</dbReference>
<name>A0ZYM9_9CAUD</name>
<dbReference type="CDD" id="cd00009">
    <property type="entry name" value="AAA"/>
    <property type="match status" value="1"/>
</dbReference>
<dbReference type="RefSeq" id="YP_919043.1">
    <property type="nucleotide sequence ID" value="NC_008695.1"/>
</dbReference>
<organism evidence="5 6">
    <name type="scientific">Halorubrum virus BJ1</name>
    <dbReference type="NCBI Taxonomy" id="416419"/>
    <lineage>
        <taxon>Viruses</taxon>
        <taxon>Duplodnaviria</taxon>
        <taxon>Heunggongvirae</taxon>
        <taxon>Uroviricota</taxon>
        <taxon>Caudoviricetes</taxon>
        <taxon>Kirjokansivirales</taxon>
        <taxon>Graaviviridae</taxon>
        <taxon>Beejeyvirus</taxon>
        <taxon>Beejeyvirus bagaejinnorense</taxon>
        <taxon>Beejeyvirus BJ1</taxon>
    </lineage>
</organism>
<sequence>MILQPDIFLEDRLPQTLVHREPEIAQFSRALKPALRGERPDDVLISGPSGVGKTTLTRLFLDNPRSPTNLDSAILRVLGETTGSVLRDAIDAHPSDVSVHRGVATDRLAGILREAVDDPYVLVLDEADDLPETQALDELMSIPGVAVIAIAHDADKWLARIDQRYRTQFDGEHHIRLDRYAPGELADILEPRAEQGLDPDGWSRSVLEDVADEVAGRARDAIQTLKWAARLAGERDCDTITDREIVDGHDEAQREIRAASLESLPYHHHVMYELVRRDGPVESHALHEAYDTIGAGAYVERSATPIGKRSRTQKLRKLAEYGLIEWDEHAGNVRTYYVVDERITSRLNLAINMEEGRV</sequence>
<proteinExistence type="predicted"/>
<dbReference type="InterPro" id="IPR050311">
    <property type="entry name" value="ORC1/CDC6"/>
</dbReference>
<evidence type="ECO:0000259" key="4">
    <source>
        <dbReference type="SMART" id="SM00382"/>
    </source>
</evidence>
<dbReference type="Gene3D" id="1.10.8.60">
    <property type="match status" value="1"/>
</dbReference>
<dbReference type="EMBL" id="AM419438">
    <property type="protein sequence ID" value="CAL92438.1"/>
    <property type="molecule type" value="Genomic_DNA"/>
</dbReference>
<dbReference type="Proteomes" id="UP000002272">
    <property type="component" value="Segment"/>
</dbReference>
<dbReference type="Pfam" id="PF22703">
    <property type="entry name" value="Cdc6_lid"/>
    <property type="match status" value="1"/>
</dbReference>
<dbReference type="SUPFAM" id="SSF52540">
    <property type="entry name" value="P-loop containing nucleoside triphosphate hydrolases"/>
    <property type="match status" value="1"/>
</dbReference>
<dbReference type="KEGG" id="vg:4606092"/>
<keyword evidence="1" id="KW-0235">DNA replication</keyword>
<keyword evidence="2" id="KW-0547">Nucleotide-binding</keyword>
<reference evidence="5 6" key="1">
    <citation type="journal article" date="2007" name="BMC Genomics">
        <title>Sequence analysis of an Archaeal virus isolated from a hypersaline lake in Inner Mongolia, China.</title>
        <authorList>
            <person name="Pagaling E."/>
            <person name="Haigh R."/>
            <person name="Grant W.D."/>
            <person name="Cowan D.A."/>
            <person name="Jones B.E."/>
            <person name="Ma Y."/>
            <person name="Ventosa A."/>
            <person name="Heaphy S."/>
        </authorList>
    </citation>
    <scope>NUCLEOTIDE SEQUENCE</scope>
</reference>
<dbReference type="InterPro" id="IPR027417">
    <property type="entry name" value="P-loop_NTPase"/>
</dbReference>
<evidence type="ECO:0000313" key="5">
    <source>
        <dbReference type="EMBL" id="CAL92438.1"/>
    </source>
</evidence>
<evidence type="ECO:0000256" key="3">
    <source>
        <dbReference type="ARBA" id="ARBA00022840"/>
    </source>
</evidence>
<dbReference type="InterPro" id="IPR003593">
    <property type="entry name" value="AAA+_ATPase"/>
</dbReference>
<feature type="domain" description="AAA+ ATPase" evidence="4">
    <location>
        <begin position="39"/>
        <end position="179"/>
    </location>
</feature>
<dbReference type="GO" id="GO:0005524">
    <property type="term" value="F:ATP binding"/>
    <property type="evidence" value="ECO:0007669"/>
    <property type="project" value="UniProtKB-KW"/>
</dbReference>
<dbReference type="SMART" id="SM00382">
    <property type="entry name" value="AAA"/>
    <property type="match status" value="1"/>
</dbReference>
<dbReference type="PANTHER" id="PTHR10763:SF22">
    <property type="entry name" value="ORC1-TYPE DNA REPLICATION PROTEIN"/>
    <property type="match status" value="1"/>
</dbReference>
<dbReference type="GeneID" id="4606092"/>
<dbReference type="Pfam" id="PF13191">
    <property type="entry name" value="AAA_16"/>
    <property type="match status" value="1"/>
</dbReference>
<keyword evidence="6" id="KW-1185">Reference proteome</keyword>